<gene>
    <name evidence="1" type="ORF">DBRI00130_LOCUS27858</name>
</gene>
<evidence type="ECO:0000313" key="1">
    <source>
        <dbReference type="EMBL" id="CAE4631881.1"/>
    </source>
</evidence>
<accession>A0A7S4VIP1</accession>
<protein>
    <submittedName>
        <fullName evidence="1">Uncharacterized protein</fullName>
    </submittedName>
</protein>
<dbReference type="AlphaFoldDB" id="A0A7S4VIP1"/>
<organism evidence="1">
    <name type="scientific">Ditylum brightwellii</name>
    <dbReference type="NCBI Taxonomy" id="49249"/>
    <lineage>
        <taxon>Eukaryota</taxon>
        <taxon>Sar</taxon>
        <taxon>Stramenopiles</taxon>
        <taxon>Ochrophyta</taxon>
        <taxon>Bacillariophyta</taxon>
        <taxon>Mediophyceae</taxon>
        <taxon>Lithodesmiophycidae</taxon>
        <taxon>Lithodesmiales</taxon>
        <taxon>Lithodesmiaceae</taxon>
        <taxon>Ditylum</taxon>
    </lineage>
</organism>
<sequence>MVQAFVNEWTKVKDWIQTMHDNHSQDFCADKEGGKGQLIKVSPFQRNPGPALFAWESLATLISPERPDIKEDLVLNHLVDSSYSIQSLQGIGCLVEMNWDLKWSNERVDTPKLCYDRYPSAISPQISLWKST</sequence>
<name>A0A7S4VIP1_9STRA</name>
<proteinExistence type="predicted"/>
<reference evidence="1" key="1">
    <citation type="submission" date="2021-01" db="EMBL/GenBank/DDBJ databases">
        <authorList>
            <person name="Corre E."/>
            <person name="Pelletier E."/>
            <person name="Niang G."/>
            <person name="Scheremetjew M."/>
            <person name="Finn R."/>
            <person name="Kale V."/>
            <person name="Holt S."/>
            <person name="Cochrane G."/>
            <person name="Meng A."/>
            <person name="Brown T."/>
            <person name="Cohen L."/>
        </authorList>
    </citation>
    <scope>NUCLEOTIDE SEQUENCE</scope>
    <source>
        <strain evidence="1">GSO104</strain>
    </source>
</reference>
<dbReference type="EMBL" id="HBNS01035668">
    <property type="protein sequence ID" value="CAE4631881.1"/>
    <property type="molecule type" value="Transcribed_RNA"/>
</dbReference>